<comment type="catalytic activity">
    <reaction evidence="1">
        <text>ATP + protein L-histidine = ADP + protein N-phospho-L-histidine.</text>
        <dbReference type="EC" id="2.7.13.3"/>
    </reaction>
</comment>
<dbReference type="InterPro" id="IPR036890">
    <property type="entry name" value="HATPase_C_sf"/>
</dbReference>
<dbReference type="InterPro" id="IPR050736">
    <property type="entry name" value="Sensor_HK_Regulatory"/>
</dbReference>
<dbReference type="Gene3D" id="3.30.565.10">
    <property type="entry name" value="Histidine kinase-like ATPase, C-terminal domain"/>
    <property type="match status" value="1"/>
</dbReference>
<proteinExistence type="predicted"/>
<accession>A0ABS3QGZ0</accession>
<dbReference type="PRINTS" id="PR00344">
    <property type="entry name" value="BCTRLSENSOR"/>
</dbReference>
<evidence type="ECO:0000313" key="7">
    <source>
        <dbReference type="EMBL" id="MBO2010386.1"/>
    </source>
</evidence>
<evidence type="ECO:0000256" key="3">
    <source>
        <dbReference type="ARBA" id="ARBA00022679"/>
    </source>
</evidence>
<keyword evidence="8" id="KW-1185">Reference proteome</keyword>
<name>A0ABS3QGZ0_9BACT</name>
<dbReference type="PANTHER" id="PTHR43711:SF1">
    <property type="entry name" value="HISTIDINE KINASE 1"/>
    <property type="match status" value="1"/>
</dbReference>
<evidence type="ECO:0000256" key="2">
    <source>
        <dbReference type="ARBA" id="ARBA00012438"/>
    </source>
</evidence>
<reference evidence="7 8" key="1">
    <citation type="submission" date="2021-03" db="EMBL/GenBank/DDBJ databases">
        <authorList>
            <person name="Kim M.K."/>
        </authorList>
    </citation>
    <scope>NUCLEOTIDE SEQUENCE [LARGE SCALE GENOMIC DNA]</scope>
    <source>
        <strain evidence="7 8">BT442</strain>
    </source>
</reference>
<dbReference type="SMART" id="SM00387">
    <property type="entry name" value="HATPase_c"/>
    <property type="match status" value="1"/>
</dbReference>
<sequence length="373" mass="42208">MLPTTDFLQQALDVSPQTFFVYDADAGRMLFVSAAYEQLFPDLQRENATTDLPRLLAYLPHDDQQYALHCLAELIAGNHCDDLLLRLQPHPNVPLRWLSMQAQRSLGPEGQVLLSGTLEDVTVEQEYLRNADKYMAKKNTTLEILSHDLAGPFNMLQQLAEFLEERTKTLQDEQVQRMLRIMRDTCRDSVTLIRDFVDGEFMDSANVDFKPLRVDLVQNIAQIVDTYQQGEHLVAKHFTFHHSQPTIYAEIDNNKFLQVINNLVSNAIKFTREGGNIAVGLTQQPDHVLVTVADDGIGIPAHLLPVLFDRFTKARRPGLRGEKTTGLGMHIIETIVRLHHGRIWVESEENVGTTFYIQLPIPTRAPGVDASTS</sequence>
<comment type="caution">
    <text evidence="7">The sequence shown here is derived from an EMBL/GenBank/DDBJ whole genome shotgun (WGS) entry which is preliminary data.</text>
</comment>
<dbReference type="GO" id="GO:0016301">
    <property type="term" value="F:kinase activity"/>
    <property type="evidence" value="ECO:0007669"/>
    <property type="project" value="UniProtKB-KW"/>
</dbReference>
<organism evidence="7 8">
    <name type="scientific">Hymenobacter negativus</name>
    <dbReference type="NCBI Taxonomy" id="2795026"/>
    <lineage>
        <taxon>Bacteria</taxon>
        <taxon>Pseudomonadati</taxon>
        <taxon>Bacteroidota</taxon>
        <taxon>Cytophagia</taxon>
        <taxon>Cytophagales</taxon>
        <taxon>Hymenobacteraceae</taxon>
        <taxon>Hymenobacter</taxon>
    </lineage>
</organism>
<protein>
    <recommendedName>
        <fullName evidence="2">histidine kinase</fullName>
        <ecNumber evidence="2">2.7.13.3</ecNumber>
    </recommendedName>
</protein>
<dbReference type="RefSeq" id="WP_208176010.1">
    <property type="nucleotide sequence ID" value="NZ_JAGETZ010000006.1"/>
</dbReference>
<keyword evidence="5" id="KW-0902">Two-component regulatory system</keyword>
<gene>
    <name evidence="7" type="ORF">J4E00_15100</name>
</gene>
<keyword evidence="4 7" id="KW-0418">Kinase</keyword>
<dbReference type="InterPro" id="IPR036097">
    <property type="entry name" value="HisK_dim/P_sf"/>
</dbReference>
<dbReference type="SUPFAM" id="SSF55874">
    <property type="entry name" value="ATPase domain of HSP90 chaperone/DNA topoisomerase II/histidine kinase"/>
    <property type="match status" value="1"/>
</dbReference>
<keyword evidence="3" id="KW-0808">Transferase</keyword>
<dbReference type="Gene3D" id="1.10.287.130">
    <property type="match status" value="1"/>
</dbReference>
<dbReference type="Proteomes" id="UP000664369">
    <property type="component" value="Unassembled WGS sequence"/>
</dbReference>
<evidence type="ECO:0000259" key="6">
    <source>
        <dbReference type="PROSITE" id="PS50109"/>
    </source>
</evidence>
<dbReference type="PANTHER" id="PTHR43711">
    <property type="entry name" value="TWO-COMPONENT HISTIDINE KINASE"/>
    <property type="match status" value="1"/>
</dbReference>
<dbReference type="EC" id="2.7.13.3" evidence="2"/>
<evidence type="ECO:0000256" key="4">
    <source>
        <dbReference type="ARBA" id="ARBA00022777"/>
    </source>
</evidence>
<dbReference type="SUPFAM" id="SSF47384">
    <property type="entry name" value="Homodimeric domain of signal transducing histidine kinase"/>
    <property type="match status" value="1"/>
</dbReference>
<dbReference type="InterPro" id="IPR035965">
    <property type="entry name" value="PAS-like_dom_sf"/>
</dbReference>
<dbReference type="InterPro" id="IPR003594">
    <property type="entry name" value="HATPase_dom"/>
</dbReference>
<dbReference type="Gene3D" id="3.30.450.20">
    <property type="entry name" value="PAS domain"/>
    <property type="match status" value="1"/>
</dbReference>
<evidence type="ECO:0000313" key="8">
    <source>
        <dbReference type="Proteomes" id="UP000664369"/>
    </source>
</evidence>
<dbReference type="PROSITE" id="PS50109">
    <property type="entry name" value="HIS_KIN"/>
    <property type="match status" value="1"/>
</dbReference>
<evidence type="ECO:0000256" key="5">
    <source>
        <dbReference type="ARBA" id="ARBA00023012"/>
    </source>
</evidence>
<dbReference type="SUPFAM" id="SSF55785">
    <property type="entry name" value="PYP-like sensor domain (PAS domain)"/>
    <property type="match status" value="1"/>
</dbReference>
<dbReference type="EMBL" id="JAGETZ010000006">
    <property type="protein sequence ID" value="MBO2010386.1"/>
    <property type="molecule type" value="Genomic_DNA"/>
</dbReference>
<dbReference type="Pfam" id="PF02518">
    <property type="entry name" value="HATPase_c"/>
    <property type="match status" value="1"/>
</dbReference>
<dbReference type="CDD" id="cd00075">
    <property type="entry name" value="HATPase"/>
    <property type="match status" value="1"/>
</dbReference>
<feature type="domain" description="Histidine kinase" evidence="6">
    <location>
        <begin position="144"/>
        <end position="363"/>
    </location>
</feature>
<dbReference type="InterPro" id="IPR004358">
    <property type="entry name" value="Sig_transdc_His_kin-like_C"/>
</dbReference>
<evidence type="ECO:0000256" key="1">
    <source>
        <dbReference type="ARBA" id="ARBA00000085"/>
    </source>
</evidence>
<dbReference type="InterPro" id="IPR005467">
    <property type="entry name" value="His_kinase_dom"/>
</dbReference>